<evidence type="ECO:0000256" key="1">
    <source>
        <dbReference type="SAM" id="Phobius"/>
    </source>
</evidence>
<protein>
    <submittedName>
        <fullName evidence="2">Inositol-pentakisphosphate 2-kinase</fullName>
    </submittedName>
</protein>
<feature type="transmembrane region" description="Helical" evidence="1">
    <location>
        <begin position="81"/>
        <end position="104"/>
    </location>
</feature>
<proteinExistence type="predicted"/>
<feature type="transmembrane region" description="Helical" evidence="1">
    <location>
        <begin position="51"/>
        <end position="69"/>
    </location>
</feature>
<keyword evidence="2" id="KW-0808">Transferase</keyword>
<keyword evidence="1" id="KW-0472">Membrane</keyword>
<evidence type="ECO:0000313" key="3">
    <source>
        <dbReference type="EMBL" id="JAG64503.1"/>
    </source>
</evidence>
<dbReference type="EMBL" id="GBHO01016107">
    <property type="protein sequence ID" value="JAG27497.1"/>
    <property type="molecule type" value="Transcribed_RNA"/>
</dbReference>
<reference evidence="2" key="1">
    <citation type="journal article" date="2014" name="PLoS ONE">
        <title>Transcriptome-Based Identification of ABC Transporters in the Western Tarnished Plant Bug Lygus hesperus.</title>
        <authorList>
            <person name="Hull J.J."/>
            <person name="Chaney K."/>
            <person name="Geib S.M."/>
            <person name="Fabrick J.A."/>
            <person name="Brent C.S."/>
            <person name="Walsh D."/>
            <person name="Lavine L.C."/>
        </authorList>
    </citation>
    <scope>NUCLEOTIDE SEQUENCE</scope>
</reference>
<reference evidence="2" key="2">
    <citation type="submission" date="2014-07" db="EMBL/GenBank/DDBJ databases">
        <authorList>
            <person name="Hull J."/>
        </authorList>
    </citation>
    <scope>NUCLEOTIDE SEQUENCE</scope>
</reference>
<gene>
    <name evidence="2" type="primary">IPK1</name>
    <name evidence="2" type="ORF">CM83_12228</name>
</gene>
<dbReference type="EMBL" id="GBRD01001318">
    <property type="protein sequence ID" value="JAG64503.1"/>
    <property type="molecule type" value="Transcribed_RNA"/>
</dbReference>
<keyword evidence="1" id="KW-0812">Transmembrane</keyword>
<reference evidence="3" key="3">
    <citation type="submission" date="2014-09" db="EMBL/GenBank/DDBJ databases">
        <authorList>
            <person name="Magalhaes I.L.F."/>
            <person name="Oliveira U."/>
            <person name="Santos F.R."/>
            <person name="Vidigal T.H.D.A."/>
            <person name="Brescovit A.D."/>
            <person name="Santos A.J."/>
        </authorList>
    </citation>
    <scope>NUCLEOTIDE SEQUENCE</scope>
</reference>
<feature type="transmembrane region" description="Helical" evidence="1">
    <location>
        <begin position="26"/>
        <end position="45"/>
    </location>
</feature>
<dbReference type="AlphaFoldDB" id="A0A0A9Y359"/>
<name>A0A0A9Y359_LYGHE</name>
<keyword evidence="2" id="KW-0418">Kinase</keyword>
<sequence length="168" mass="19495">MKDMMVSNGTDSAQRMLIVLPMEKPFLSLFSWVMSILNPIGLALLNRFPHINFLMFLLMITLALLEGDYETAAISTMRTLLPWAFQTTARVFITLSAFVFLHTFQPAPLVWLEMTLLHWFVPKLTHHTENYVMNCTERSIKQRDSTVCFEPLHHPAKAIYDVARYLLF</sequence>
<keyword evidence="1" id="KW-1133">Transmembrane helix</keyword>
<organism evidence="2">
    <name type="scientific">Lygus hesperus</name>
    <name type="common">Western plant bug</name>
    <dbReference type="NCBI Taxonomy" id="30085"/>
    <lineage>
        <taxon>Eukaryota</taxon>
        <taxon>Metazoa</taxon>
        <taxon>Ecdysozoa</taxon>
        <taxon>Arthropoda</taxon>
        <taxon>Hexapoda</taxon>
        <taxon>Insecta</taxon>
        <taxon>Pterygota</taxon>
        <taxon>Neoptera</taxon>
        <taxon>Paraneoptera</taxon>
        <taxon>Hemiptera</taxon>
        <taxon>Heteroptera</taxon>
        <taxon>Panheteroptera</taxon>
        <taxon>Cimicomorpha</taxon>
        <taxon>Miridae</taxon>
        <taxon>Mirini</taxon>
        <taxon>Lygus</taxon>
    </lineage>
</organism>
<dbReference type="GO" id="GO:0016301">
    <property type="term" value="F:kinase activity"/>
    <property type="evidence" value="ECO:0007669"/>
    <property type="project" value="UniProtKB-KW"/>
</dbReference>
<evidence type="ECO:0000313" key="2">
    <source>
        <dbReference type="EMBL" id="JAG27497.1"/>
    </source>
</evidence>
<accession>A0A0A9Y359</accession>